<name>A0A0M0HY54_9VIBR</name>
<dbReference type="Pfam" id="PF01434">
    <property type="entry name" value="Peptidase_M41"/>
    <property type="match status" value="1"/>
</dbReference>
<dbReference type="GO" id="GO:0005524">
    <property type="term" value="F:ATP binding"/>
    <property type="evidence" value="ECO:0007669"/>
    <property type="project" value="InterPro"/>
</dbReference>
<keyword evidence="3" id="KW-1185">Reference proteome</keyword>
<dbReference type="Gene3D" id="1.20.58.760">
    <property type="entry name" value="Peptidase M41"/>
    <property type="match status" value="1"/>
</dbReference>
<reference evidence="3" key="1">
    <citation type="submission" date="2015-08" db="EMBL/GenBank/DDBJ databases">
        <title>Vibrio galatheae sp. nov., a novel member of the Vibrionaceae family isolated from the Solomon Islands.</title>
        <authorList>
            <person name="Giubergia S."/>
            <person name="Machado H."/>
            <person name="Mateiu R.V."/>
            <person name="Gram L."/>
        </authorList>
    </citation>
    <scope>NUCLEOTIDE SEQUENCE [LARGE SCALE GENOMIC DNA]</scope>
    <source>
        <strain evidence="3">DSM 19134</strain>
    </source>
</reference>
<dbReference type="STRING" id="171383.AKJ31_14990"/>
<dbReference type="OrthoDB" id="5673648at2"/>
<dbReference type="RefSeq" id="WP_053409926.1">
    <property type="nucleotide sequence ID" value="NZ_LHPI01000013.1"/>
</dbReference>
<protein>
    <recommendedName>
        <fullName evidence="1">Peptidase M41 domain-containing protein</fullName>
    </recommendedName>
</protein>
<dbReference type="SUPFAM" id="SSF140990">
    <property type="entry name" value="FtsH protease domain-like"/>
    <property type="match status" value="1"/>
</dbReference>
<evidence type="ECO:0000313" key="3">
    <source>
        <dbReference type="Proteomes" id="UP000037530"/>
    </source>
</evidence>
<accession>A0A0M0HY54</accession>
<dbReference type="PATRIC" id="fig|171383.3.peg.3069"/>
<comment type="caution">
    <text evidence="2">The sequence shown here is derived from an EMBL/GenBank/DDBJ whole genome shotgun (WGS) entry which is preliminary data.</text>
</comment>
<proteinExistence type="predicted"/>
<gene>
    <name evidence="2" type="ORF">AKJ31_14990</name>
</gene>
<evidence type="ECO:0000313" key="2">
    <source>
        <dbReference type="EMBL" id="KOO06995.1"/>
    </source>
</evidence>
<dbReference type="Proteomes" id="UP000037530">
    <property type="component" value="Unassembled WGS sequence"/>
</dbReference>
<evidence type="ECO:0000259" key="1">
    <source>
        <dbReference type="Pfam" id="PF01434"/>
    </source>
</evidence>
<sequence length="358" mass="40025">MKQKRHHELLGKLSKLLKSIPAPTESISEVANAFLTLCMGIAFSTYLFNCWFDAKDLTELTAPLYLTVVCLMSFNFIMRPIISMLLGAKLSKHSLIIQFFATFLLVNVIENDATTIIDKILANQGLSLMVLAGVVIAFAINYVMPIRLIHTEFRESRMGEARLMKAQPSISPTERDINTAAIHEAGHALIYSAAEGIPDSFKVVLNDKNRSDATLGQVTCPRSGHFLNTGTELDFEMLLKLGGLAAELAVFGEHADGGRSDIDSYQNLARHYLKAGYSELPYYNEPESQLEVDVNCQSINVLKEEYLTKLVAFMEANKLLLVELSEVLKDKEMLQIEDLLPFFEKSVIPDWMPRVNLS</sequence>
<dbReference type="InterPro" id="IPR037219">
    <property type="entry name" value="Peptidase_M41-like"/>
</dbReference>
<dbReference type="GO" id="GO:0004222">
    <property type="term" value="F:metalloendopeptidase activity"/>
    <property type="evidence" value="ECO:0007669"/>
    <property type="project" value="InterPro"/>
</dbReference>
<organism evidence="2 3">
    <name type="scientific">Vibrio hepatarius</name>
    <dbReference type="NCBI Taxonomy" id="171383"/>
    <lineage>
        <taxon>Bacteria</taxon>
        <taxon>Pseudomonadati</taxon>
        <taxon>Pseudomonadota</taxon>
        <taxon>Gammaproteobacteria</taxon>
        <taxon>Vibrionales</taxon>
        <taxon>Vibrionaceae</taxon>
        <taxon>Vibrio</taxon>
        <taxon>Vibrio oreintalis group</taxon>
    </lineage>
</organism>
<dbReference type="AlphaFoldDB" id="A0A0M0HY54"/>
<dbReference type="EMBL" id="LHPI01000013">
    <property type="protein sequence ID" value="KOO06995.1"/>
    <property type="molecule type" value="Genomic_DNA"/>
</dbReference>
<feature type="domain" description="Peptidase M41" evidence="1">
    <location>
        <begin position="175"/>
        <end position="278"/>
    </location>
</feature>
<dbReference type="InterPro" id="IPR000642">
    <property type="entry name" value="Peptidase_M41"/>
</dbReference>
<dbReference type="GO" id="GO:0004176">
    <property type="term" value="F:ATP-dependent peptidase activity"/>
    <property type="evidence" value="ECO:0007669"/>
    <property type="project" value="InterPro"/>
</dbReference>
<dbReference type="GO" id="GO:0006508">
    <property type="term" value="P:proteolysis"/>
    <property type="evidence" value="ECO:0007669"/>
    <property type="project" value="InterPro"/>
</dbReference>